<evidence type="ECO:0000256" key="10">
    <source>
        <dbReference type="ARBA" id="ARBA00023186"/>
    </source>
</evidence>
<feature type="region of interest" description="Disordered" evidence="14">
    <location>
        <begin position="35"/>
        <end position="79"/>
    </location>
</feature>
<evidence type="ECO:0000256" key="8">
    <source>
        <dbReference type="ARBA" id="ARBA00022989"/>
    </source>
</evidence>
<dbReference type="GO" id="GO:0051205">
    <property type="term" value="P:protein insertion into membrane"/>
    <property type="evidence" value="ECO:0007669"/>
    <property type="project" value="TreeGrafter"/>
</dbReference>
<comment type="subunit">
    <text evidence="13">Interacts with the Sec translocase complex via SecD. Specifically interacts with transmembrane segments of nascent integral membrane proteins during membrane integration.</text>
</comment>
<keyword evidence="10 13" id="KW-0143">Chaperone</keyword>
<feature type="region of interest" description="Disordered" evidence="14">
    <location>
        <begin position="617"/>
        <end position="651"/>
    </location>
</feature>
<dbReference type="GO" id="GO:0015031">
    <property type="term" value="P:protein transport"/>
    <property type="evidence" value="ECO:0007669"/>
    <property type="project" value="UniProtKB-KW"/>
</dbReference>
<evidence type="ECO:0000256" key="4">
    <source>
        <dbReference type="ARBA" id="ARBA00022448"/>
    </source>
</evidence>
<evidence type="ECO:0000256" key="1">
    <source>
        <dbReference type="ARBA" id="ARBA00004429"/>
    </source>
</evidence>
<dbReference type="NCBIfam" id="TIGR03592">
    <property type="entry name" value="yidC_oxa1_cterm"/>
    <property type="match status" value="1"/>
</dbReference>
<dbReference type="GO" id="GO:0005886">
    <property type="term" value="C:plasma membrane"/>
    <property type="evidence" value="ECO:0007669"/>
    <property type="project" value="UniProtKB-SubCell"/>
</dbReference>
<evidence type="ECO:0000256" key="3">
    <source>
        <dbReference type="ARBA" id="ARBA00015325"/>
    </source>
</evidence>
<dbReference type="PANTHER" id="PTHR12428">
    <property type="entry name" value="OXA1"/>
    <property type="match status" value="1"/>
</dbReference>
<evidence type="ECO:0000256" key="2">
    <source>
        <dbReference type="ARBA" id="ARBA00010527"/>
    </source>
</evidence>
<dbReference type="PANTHER" id="PTHR12428:SF65">
    <property type="entry name" value="CYTOCHROME C OXIDASE ASSEMBLY PROTEIN COX18, MITOCHONDRIAL"/>
    <property type="match status" value="1"/>
</dbReference>
<comment type="function">
    <text evidence="13">Required for the insertion and/or proper folding and/or complex formation of integral membrane proteins into the membrane. Involved in integration of membrane proteins that insert both dependently and independently of the Sec translocase complex, as well as at least some lipoproteins. Aids folding of multispanning membrane proteins.</text>
</comment>
<dbReference type="Gene3D" id="2.70.98.90">
    <property type="match status" value="1"/>
</dbReference>
<gene>
    <name evidence="13" type="primary">yidC</name>
    <name evidence="16" type="ORF">CLV96_1946</name>
</gene>
<keyword evidence="9 13" id="KW-0472">Membrane</keyword>
<keyword evidence="7 13" id="KW-0653">Protein transport</keyword>
<organism evidence="16 17">
    <name type="scientific">Leptospira meyeri</name>
    <dbReference type="NCBI Taxonomy" id="29508"/>
    <lineage>
        <taxon>Bacteria</taxon>
        <taxon>Pseudomonadati</taxon>
        <taxon>Spirochaetota</taxon>
        <taxon>Spirochaetia</taxon>
        <taxon>Leptospirales</taxon>
        <taxon>Leptospiraceae</taxon>
        <taxon>Leptospira</taxon>
    </lineage>
</organism>
<evidence type="ECO:0000256" key="14">
    <source>
        <dbReference type="SAM" id="MobiDB-lite"/>
    </source>
</evidence>
<dbReference type="InterPro" id="IPR038221">
    <property type="entry name" value="YidC_periplasmic_sf"/>
</dbReference>
<dbReference type="CDD" id="cd20070">
    <property type="entry name" value="5TM_YidC_Alb3"/>
    <property type="match status" value="1"/>
</dbReference>
<dbReference type="InterPro" id="IPR001708">
    <property type="entry name" value="YidC/ALB3/OXA1/COX18"/>
</dbReference>
<feature type="compositionally biased region" description="Basic and acidic residues" evidence="14">
    <location>
        <begin position="39"/>
        <end position="55"/>
    </location>
</feature>
<keyword evidence="17" id="KW-1185">Reference proteome</keyword>
<keyword evidence="6 13" id="KW-0812">Transmembrane</keyword>
<dbReference type="Proteomes" id="UP000294684">
    <property type="component" value="Unassembled WGS sequence"/>
</dbReference>
<accession>A0A4R8MU52</accession>
<feature type="transmembrane region" description="Helical" evidence="13">
    <location>
        <begin position="424"/>
        <end position="443"/>
    </location>
</feature>
<evidence type="ECO:0000256" key="11">
    <source>
        <dbReference type="ARBA" id="ARBA00033245"/>
    </source>
</evidence>
<evidence type="ECO:0000256" key="12">
    <source>
        <dbReference type="ARBA" id="ARBA00033342"/>
    </source>
</evidence>
<evidence type="ECO:0000256" key="9">
    <source>
        <dbReference type="ARBA" id="ARBA00023136"/>
    </source>
</evidence>
<dbReference type="GO" id="GO:0032977">
    <property type="term" value="F:membrane insertase activity"/>
    <property type="evidence" value="ECO:0007669"/>
    <property type="project" value="InterPro"/>
</dbReference>
<feature type="transmembrane region" description="Helical" evidence="13">
    <location>
        <begin position="12"/>
        <end position="31"/>
    </location>
</feature>
<evidence type="ECO:0000313" key="16">
    <source>
        <dbReference type="EMBL" id="TDY72930.1"/>
    </source>
</evidence>
<comment type="subcellular location">
    <subcellularLocation>
        <location evidence="1">Cell inner membrane</location>
        <topology evidence="1">Multi-pass membrane protein</topology>
    </subcellularLocation>
    <subcellularLocation>
        <location evidence="13">Cell membrane</location>
        <topology evidence="13">Multi-pass membrane protein</topology>
    </subcellularLocation>
</comment>
<evidence type="ECO:0000256" key="6">
    <source>
        <dbReference type="ARBA" id="ARBA00022692"/>
    </source>
</evidence>
<feature type="domain" description="Membrane insertase YidC/Oxa/ALB C-terminal" evidence="15">
    <location>
        <begin position="424"/>
        <end position="615"/>
    </location>
</feature>
<dbReference type="InterPro" id="IPR019998">
    <property type="entry name" value="Membr_insert_YidC"/>
</dbReference>
<dbReference type="Pfam" id="PF02096">
    <property type="entry name" value="60KD_IMP"/>
    <property type="match status" value="1"/>
</dbReference>
<reference evidence="16 17" key="1">
    <citation type="submission" date="2019-03" db="EMBL/GenBank/DDBJ databases">
        <title>Genomic Encyclopedia of Archaeal and Bacterial Type Strains, Phase II (KMG-II): from individual species to whole genera.</title>
        <authorList>
            <person name="Goeker M."/>
        </authorList>
    </citation>
    <scope>NUCLEOTIDE SEQUENCE [LARGE SCALE GENOMIC DNA]</scope>
    <source>
        <strain evidence="16 17">DSM 21537</strain>
    </source>
</reference>
<evidence type="ECO:0000256" key="5">
    <source>
        <dbReference type="ARBA" id="ARBA00022475"/>
    </source>
</evidence>
<dbReference type="InterPro" id="IPR028055">
    <property type="entry name" value="YidC/Oxa/ALB_C"/>
</dbReference>
<dbReference type="PRINTS" id="PR01900">
    <property type="entry name" value="YIDCPROTEIN"/>
</dbReference>
<evidence type="ECO:0000313" key="17">
    <source>
        <dbReference type="Proteomes" id="UP000294684"/>
    </source>
</evidence>
<dbReference type="EMBL" id="SORO01000001">
    <property type="protein sequence ID" value="TDY72930.1"/>
    <property type="molecule type" value="Genomic_DNA"/>
</dbReference>
<dbReference type="InterPro" id="IPR047196">
    <property type="entry name" value="YidC_ALB_C"/>
</dbReference>
<keyword evidence="8 13" id="KW-1133">Transmembrane helix</keyword>
<sequence>MQNDSTNRQGRLFLALFLSLAVWMGINYFFFPPQPPKPKTTDEVSNKEGSEKEKPSGNATDSKSELKKPTTETTKLNPVKPEDVKTFSLKTDSFLVHFSSLGGRITEYYIKDHKEPDGSEFAIAKDPKFEIEFDGKKEKAVELTRGQGFDFNIIEDKDTIPFSAYNLVNFSSSYNAETKTVIFEAPSLDGKFTIQKRFQFFPSENYFKFHLTLKNRSTETINISPSKSDIYFRSFSSLGPVLKKKEDFNDRDNAHYFRYYYLDGSFKDHVDGTSTQGFFDNLFGSNDGKDTRYEIKKGSNEKVDFVGTGSRYFIGVIDPLDDKPAGVLLDNRKGNETGVLLVYDNWKLGPGEEVNLDYAAYVGVRELDGTAFRDSKLDPKINKDSVFAGLSDSLDKSFNQGITTPLRNGIVWILKKIYLVIPNYGWAIVIFAILFKLAFYPLNKKQAESMKKMQELSPQIKLINEKYADDPKLKQEKTVELYKKNGTNPMAGCLPMLIQIPIFIALYTAFSDTVDLWNSPFLWIKDLSEPDTVYTTPKLAFIGALAINILPLIMVATQVVQSRMTTVSSDPNQKMMMYMMPVIMLYFFWSMPAGVTMYWTMQNILSIAQQVYTNKFGKSEDKKPTNNGPEPANKASAVARPGFRNQNKKKK</sequence>
<keyword evidence="4 13" id="KW-0813">Transport</keyword>
<dbReference type="RefSeq" id="WP_040917243.1">
    <property type="nucleotide sequence ID" value="NZ_RQGE01000010.1"/>
</dbReference>
<dbReference type="AlphaFoldDB" id="A0A4R8MU52"/>
<comment type="similarity">
    <text evidence="2 13">Belongs to the OXA1/ALB3/YidC family. Type 1 subfamily.</text>
</comment>
<keyword evidence="5 13" id="KW-1003">Cell membrane</keyword>
<feature type="transmembrane region" description="Helical" evidence="13">
    <location>
        <begin position="578"/>
        <end position="599"/>
    </location>
</feature>
<dbReference type="STRING" id="1193051.LEP1GSC017_2056"/>
<evidence type="ECO:0000259" key="15">
    <source>
        <dbReference type="Pfam" id="PF02096"/>
    </source>
</evidence>
<feature type="transmembrane region" description="Helical" evidence="13">
    <location>
        <begin position="539"/>
        <end position="557"/>
    </location>
</feature>
<proteinExistence type="inferred from homology"/>
<comment type="caution">
    <text evidence="16">The sequence shown here is derived from an EMBL/GenBank/DDBJ whole genome shotgun (WGS) entry which is preliminary data.</text>
</comment>
<evidence type="ECO:0000256" key="7">
    <source>
        <dbReference type="ARBA" id="ARBA00022927"/>
    </source>
</evidence>
<evidence type="ECO:0000256" key="13">
    <source>
        <dbReference type="HAMAP-Rule" id="MF_01810"/>
    </source>
</evidence>
<dbReference type="GeneID" id="79827250"/>
<name>A0A4R8MU52_LEPME</name>
<protein>
    <recommendedName>
        <fullName evidence="3 13">Membrane protein insertase YidC</fullName>
    </recommendedName>
    <alternativeName>
        <fullName evidence="12 13">Foldase YidC</fullName>
    </alternativeName>
    <alternativeName>
        <fullName evidence="11 13">Membrane integrase YidC</fullName>
    </alternativeName>
    <alternativeName>
        <fullName evidence="13">Membrane protein YidC</fullName>
    </alternativeName>
</protein>
<dbReference type="HAMAP" id="MF_01810">
    <property type="entry name" value="YidC_type1"/>
    <property type="match status" value="1"/>
</dbReference>